<evidence type="ECO:0000313" key="2">
    <source>
        <dbReference type="EnsemblPlants" id="MELO3C033841.2.1"/>
    </source>
</evidence>
<evidence type="ECO:0008006" key="3">
    <source>
        <dbReference type="Google" id="ProtNLM"/>
    </source>
</evidence>
<dbReference type="Gramene" id="MELO3C033841.2.1">
    <property type="protein sequence ID" value="MELO3C033841.2.1"/>
    <property type="gene ID" value="MELO3C033841.2"/>
</dbReference>
<evidence type="ECO:0000256" key="1">
    <source>
        <dbReference type="SAM" id="MobiDB-lite"/>
    </source>
</evidence>
<reference evidence="2" key="1">
    <citation type="submission" date="2023-03" db="UniProtKB">
        <authorList>
            <consortium name="EnsemblPlants"/>
        </authorList>
    </citation>
    <scope>IDENTIFICATION</scope>
</reference>
<dbReference type="EnsemblPlants" id="MELO3C033841.2.1">
    <property type="protein sequence ID" value="MELO3C033841.2.1"/>
    <property type="gene ID" value="MELO3C033841.2"/>
</dbReference>
<feature type="compositionally biased region" description="Basic residues" evidence="1">
    <location>
        <begin position="170"/>
        <end position="179"/>
    </location>
</feature>
<proteinExistence type="predicted"/>
<dbReference type="AlphaFoldDB" id="A0A9I9EHC0"/>
<protein>
    <recommendedName>
        <fullName evidence="3">Gag protease polyprotein</fullName>
    </recommendedName>
</protein>
<sequence length="311" mass="34718">MTRTVMAVRRCRDGECNDDLSVMLYDDAMCMYTAIRVPVSLTFRVVPAWVSFGITTYLGLCGPMGHQSSMDIDMTRVTRRGPRIPIVLGVPGAPKTRVTFLRERMLHRTRQGQGQAGERPEVTLASHRGFCFRLFLFFTLTDLRCKSLLCFGFTSPYGYTVLRHSPGRMSPRRGARRGGGRGGRGASRGQPEAQPAAPAVDPNAPVTQADLAAMEQRYQDMLQAALAPFLAAQQNQAAPVQARPSFFQPLRKLNPCQFNCRPRLKTYGTLGRSHCLFQDRPAGQDQVESWEYNHTSEIHFFSSLGSIRSHS</sequence>
<accession>A0A9I9EHC0</accession>
<feature type="compositionally biased region" description="Low complexity" evidence="1">
    <location>
        <begin position="187"/>
        <end position="203"/>
    </location>
</feature>
<name>A0A9I9EHC0_CUCME</name>
<feature type="region of interest" description="Disordered" evidence="1">
    <location>
        <begin position="164"/>
        <end position="203"/>
    </location>
</feature>
<organism evidence="2">
    <name type="scientific">Cucumis melo</name>
    <name type="common">Muskmelon</name>
    <dbReference type="NCBI Taxonomy" id="3656"/>
    <lineage>
        <taxon>Eukaryota</taxon>
        <taxon>Viridiplantae</taxon>
        <taxon>Streptophyta</taxon>
        <taxon>Embryophyta</taxon>
        <taxon>Tracheophyta</taxon>
        <taxon>Spermatophyta</taxon>
        <taxon>Magnoliopsida</taxon>
        <taxon>eudicotyledons</taxon>
        <taxon>Gunneridae</taxon>
        <taxon>Pentapetalae</taxon>
        <taxon>rosids</taxon>
        <taxon>fabids</taxon>
        <taxon>Cucurbitales</taxon>
        <taxon>Cucurbitaceae</taxon>
        <taxon>Benincaseae</taxon>
        <taxon>Cucumis</taxon>
    </lineage>
</organism>